<evidence type="ECO:0000259" key="1">
    <source>
        <dbReference type="Pfam" id="PF00557"/>
    </source>
</evidence>
<dbReference type="InterPro" id="IPR029149">
    <property type="entry name" value="Creatin/AminoP/Spt16_N"/>
</dbReference>
<feature type="domain" description="Peptidase M24" evidence="1">
    <location>
        <begin position="153"/>
        <end position="353"/>
    </location>
</feature>
<dbReference type="InterPro" id="IPR050659">
    <property type="entry name" value="Peptidase_M24B"/>
</dbReference>
<accession>A0A919RII6</accession>
<dbReference type="PANTHER" id="PTHR46112">
    <property type="entry name" value="AMINOPEPTIDASE"/>
    <property type="match status" value="1"/>
</dbReference>
<dbReference type="SUPFAM" id="SSF53092">
    <property type="entry name" value="Creatinase/prolidase N-terminal domain"/>
    <property type="match status" value="1"/>
</dbReference>
<dbReference type="Pfam" id="PF01321">
    <property type="entry name" value="Creatinase_N"/>
    <property type="match status" value="1"/>
</dbReference>
<dbReference type="PANTHER" id="PTHR46112:SF3">
    <property type="entry name" value="AMINOPEPTIDASE YPDF"/>
    <property type="match status" value="1"/>
</dbReference>
<comment type="caution">
    <text evidence="3">The sequence shown here is derived from an EMBL/GenBank/DDBJ whole genome shotgun (WGS) entry which is preliminary data.</text>
</comment>
<dbReference type="AlphaFoldDB" id="A0A919RII6"/>
<sequence>MTTESFDLYPVTRLAAVREATAKAGLDALLLTPGADLRYVTGYSALPLERLTCLVVPAEGDAFLMVPRLELAAAEHSPASRLGVEFVPWDETDDPYAHVAARLGSPAAVGLADHMWAMQSLRFRAAMPAAEQILAGTALAPLRMRKSPAEAAALREAGAAIDAVHAQVPGLLRAGRTEREVGRDIADAIIASGHASVDFVIVGSGPNGASPHHDLSDRVIEAGDVVVVDIGGTMPSGYCSDSTRTYSVGEPPADFTAYYEVLRRAQDAACAAVRPGVSCESIDAAAREVIAEAGYGDLFIHRTGHGIGIETHEEPYIVAGNTEPLAPGYAFSVEPGIYLAGRHGARIEDIVICGEQEGERLNNRPRELIVV</sequence>
<dbReference type="Proteomes" id="UP000606172">
    <property type="component" value="Unassembled WGS sequence"/>
</dbReference>
<proteinExistence type="predicted"/>
<dbReference type="InterPro" id="IPR000587">
    <property type="entry name" value="Creatinase_N"/>
</dbReference>
<dbReference type="Gene3D" id="3.90.230.10">
    <property type="entry name" value="Creatinase/methionine aminopeptidase superfamily"/>
    <property type="match status" value="1"/>
</dbReference>
<dbReference type="RefSeq" id="WP_204027649.1">
    <property type="nucleotide sequence ID" value="NZ_JBHLZQ010000009.1"/>
</dbReference>
<name>A0A919RII6_9ACTN</name>
<dbReference type="EMBL" id="BOOW01000027">
    <property type="protein sequence ID" value="GII93927.1"/>
    <property type="molecule type" value="Genomic_DNA"/>
</dbReference>
<dbReference type="InterPro" id="IPR000994">
    <property type="entry name" value="Pept_M24"/>
</dbReference>
<feature type="domain" description="Creatinase N-terminal" evidence="2">
    <location>
        <begin position="13"/>
        <end position="144"/>
    </location>
</feature>
<reference evidence="3" key="1">
    <citation type="submission" date="2021-01" db="EMBL/GenBank/DDBJ databases">
        <title>Whole genome shotgun sequence of Sinosporangium siamense NBRC 109515.</title>
        <authorList>
            <person name="Komaki H."/>
            <person name="Tamura T."/>
        </authorList>
    </citation>
    <scope>NUCLEOTIDE SEQUENCE</scope>
    <source>
        <strain evidence="3">NBRC 109515</strain>
    </source>
</reference>
<gene>
    <name evidence="3" type="ORF">Ssi02_41580</name>
</gene>
<dbReference type="SUPFAM" id="SSF55920">
    <property type="entry name" value="Creatinase/aminopeptidase"/>
    <property type="match status" value="1"/>
</dbReference>
<dbReference type="Gene3D" id="3.40.350.10">
    <property type="entry name" value="Creatinase/prolidase N-terminal domain"/>
    <property type="match status" value="1"/>
</dbReference>
<evidence type="ECO:0000259" key="2">
    <source>
        <dbReference type="Pfam" id="PF01321"/>
    </source>
</evidence>
<organism evidence="3 4">
    <name type="scientific">Sinosporangium siamense</name>
    <dbReference type="NCBI Taxonomy" id="1367973"/>
    <lineage>
        <taxon>Bacteria</taxon>
        <taxon>Bacillati</taxon>
        <taxon>Actinomycetota</taxon>
        <taxon>Actinomycetes</taxon>
        <taxon>Streptosporangiales</taxon>
        <taxon>Streptosporangiaceae</taxon>
        <taxon>Sinosporangium</taxon>
    </lineage>
</organism>
<dbReference type="InterPro" id="IPR036005">
    <property type="entry name" value="Creatinase/aminopeptidase-like"/>
</dbReference>
<protein>
    <submittedName>
        <fullName evidence="3">Dipeptidase</fullName>
    </submittedName>
</protein>
<dbReference type="Pfam" id="PF00557">
    <property type="entry name" value="Peptidase_M24"/>
    <property type="match status" value="1"/>
</dbReference>
<evidence type="ECO:0000313" key="3">
    <source>
        <dbReference type="EMBL" id="GII93927.1"/>
    </source>
</evidence>
<keyword evidence="4" id="KW-1185">Reference proteome</keyword>
<evidence type="ECO:0000313" key="4">
    <source>
        <dbReference type="Proteomes" id="UP000606172"/>
    </source>
</evidence>